<evidence type="ECO:0000313" key="4">
    <source>
        <dbReference type="Proteomes" id="UP000758701"/>
    </source>
</evidence>
<evidence type="ECO:0000313" key="3">
    <source>
        <dbReference type="EMBL" id="MBZ6156572.1"/>
    </source>
</evidence>
<feature type="compositionally biased region" description="Basic residues" evidence="1">
    <location>
        <begin position="70"/>
        <end position="90"/>
    </location>
</feature>
<reference evidence="3 4" key="1">
    <citation type="submission" date="2021-06" db="EMBL/GenBank/DDBJ databases">
        <title>Ecological speciation of a Streptomyces species isolated from different habitats and geographic origins.</title>
        <authorList>
            <person name="Wang J."/>
        </authorList>
    </citation>
    <scope>NUCLEOTIDE SEQUENCE [LARGE SCALE GENOMIC DNA]</scope>
    <source>
        <strain evidence="3 4">FXJ8.012</strain>
    </source>
</reference>
<organism evidence="3 4">
    <name type="scientific">Streptomyces olivaceus</name>
    <dbReference type="NCBI Taxonomy" id="47716"/>
    <lineage>
        <taxon>Bacteria</taxon>
        <taxon>Bacillati</taxon>
        <taxon>Actinomycetota</taxon>
        <taxon>Actinomycetes</taxon>
        <taxon>Kitasatosporales</taxon>
        <taxon>Streptomycetaceae</taxon>
        <taxon>Streptomyces</taxon>
    </lineage>
</organism>
<dbReference type="Proteomes" id="UP000758701">
    <property type="component" value="Unassembled WGS sequence"/>
</dbReference>
<accession>A0ABS7WF24</accession>
<dbReference type="GO" id="GO:0003677">
    <property type="term" value="F:DNA binding"/>
    <property type="evidence" value="ECO:0007669"/>
    <property type="project" value="UniProtKB-KW"/>
</dbReference>
<feature type="domain" description="HTH lacI-type" evidence="2">
    <location>
        <begin position="1"/>
        <end position="43"/>
    </location>
</feature>
<dbReference type="EMBL" id="JAHSTP010000049">
    <property type="protein sequence ID" value="MBZ6156572.1"/>
    <property type="molecule type" value="Genomic_DNA"/>
</dbReference>
<dbReference type="InterPro" id="IPR000843">
    <property type="entry name" value="HTH_LacI"/>
</dbReference>
<evidence type="ECO:0000259" key="2">
    <source>
        <dbReference type="PROSITE" id="PS50932"/>
    </source>
</evidence>
<dbReference type="InterPro" id="IPR010982">
    <property type="entry name" value="Lambda_DNA-bd_dom_sf"/>
</dbReference>
<sequence>MTLSDVAALAGVSVSPVSSVVHARVSVREQTRRRVREAAGQLGCLAQPGGTTPAFGTLADDRAGAAQRHCPVRPRPRGRRAARRRGPRAVRAHDADAR</sequence>
<proteinExistence type="predicted"/>
<evidence type="ECO:0000256" key="1">
    <source>
        <dbReference type="SAM" id="MobiDB-lite"/>
    </source>
</evidence>
<keyword evidence="3" id="KW-0238">DNA-binding</keyword>
<dbReference type="Pfam" id="PF00356">
    <property type="entry name" value="LacI"/>
    <property type="match status" value="1"/>
</dbReference>
<gene>
    <name evidence="3" type="ORF">KVH32_36460</name>
</gene>
<dbReference type="RefSeq" id="WP_107448229.1">
    <property type="nucleotide sequence ID" value="NZ_JAHSSR010000033.1"/>
</dbReference>
<dbReference type="PROSITE" id="PS50932">
    <property type="entry name" value="HTH_LACI_2"/>
    <property type="match status" value="1"/>
</dbReference>
<name>A0ABS7WF24_STROV</name>
<protein>
    <submittedName>
        <fullName evidence="3">LacI family DNA-binding transcriptional regulator</fullName>
    </submittedName>
</protein>
<keyword evidence="4" id="KW-1185">Reference proteome</keyword>
<dbReference type="Gene3D" id="1.10.260.40">
    <property type="entry name" value="lambda repressor-like DNA-binding domains"/>
    <property type="match status" value="1"/>
</dbReference>
<dbReference type="SUPFAM" id="SSF47413">
    <property type="entry name" value="lambda repressor-like DNA-binding domains"/>
    <property type="match status" value="1"/>
</dbReference>
<dbReference type="SMART" id="SM00354">
    <property type="entry name" value="HTH_LACI"/>
    <property type="match status" value="1"/>
</dbReference>
<feature type="region of interest" description="Disordered" evidence="1">
    <location>
        <begin position="63"/>
        <end position="98"/>
    </location>
</feature>
<comment type="caution">
    <text evidence="3">The sequence shown here is derived from an EMBL/GenBank/DDBJ whole genome shotgun (WGS) entry which is preliminary data.</text>
</comment>